<name>A0A5C3LQP2_9AGAR</name>
<dbReference type="CDD" id="cd11577">
    <property type="entry name" value="GH71"/>
    <property type="match status" value="1"/>
</dbReference>
<dbReference type="InterPro" id="IPR005197">
    <property type="entry name" value="Glyco_hydro_71"/>
</dbReference>
<evidence type="ECO:0000313" key="2">
    <source>
        <dbReference type="EMBL" id="TFK34633.1"/>
    </source>
</evidence>
<dbReference type="EMBL" id="ML213629">
    <property type="protein sequence ID" value="TFK34633.1"/>
    <property type="molecule type" value="Genomic_DNA"/>
</dbReference>
<accession>A0A5C3LQP2</accession>
<keyword evidence="3" id="KW-1185">Reference proteome</keyword>
<dbReference type="OrthoDB" id="3257981at2759"/>
<organism evidence="2 3">
    <name type="scientific">Crucibulum laeve</name>
    <dbReference type="NCBI Taxonomy" id="68775"/>
    <lineage>
        <taxon>Eukaryota</taxon>
        <taxon>Fungi</taxon>
        <taxon>Dikarya</taxon>
        <taxon>Basidiomycota</taxon>
        <taxon>Agaricomycotina</taxon>
        <taxon>Agaricomycetes</taxon>
        <taxon>Agaricomycetidae</taxon>
        <taxon>Agaricales</taxon>
        <taxon>Agaricineae</taxon>
        <taxon>Nidulariaceae</taxon>
        <taxon>Crucibulum</taxon>
    </lineage>
</organism>
<protein>
    <submittedName>
        <fullName evidence="2">Glycoside hydrolase</fullName>
    </submittedName>
</protein>
<dbReference type="Gene3D" id="3.20.20.80">
    <property type="entry name" value="Glycosidases"/>
    <property type="match status" value="1"/>
</dbReference>
<reference evidence="2 3" key="1">
    <citation type="journal article" date="2019" name="Nat. Ecol. Evol.">
        <title>Megaphylogeny resolves global patterns of mushroom evolution.</title>
        <authorList>
            <person name="Varga T."/>
            <person name="Krizsan K."/>
            <person name="Foldi C."/>
            <person name="Dima B."/>
            <person name="Sanchez-Garcia M."/>
            <person name="Sanchez-Ramirez S."/>
            <person name="Szollosi G.J."/>
            <person name="Szarkandi J.G."/>
            <person name="Papp V."/>
            <person name="Albert L."/>
            <person name="Andreopoulos W."/>
            <person name="Angelini C."/>
            <person name="Antonin V."/>
            <person name="Barry K.W."/>
            <person name="Bougher N.L."/>
            <person name="Buchanan P."/>
            <person name="Buyck B."/>
            <person name="Bense V."/>
            <person name="Catcheside P."/>
            <person name="Chovatia M."/>
            <person name="Cooper J."/>
            <person name="Damon W."/>
            <person name="Desjardin D."/>
            <person name="Finy P."/>
            <person name="Geml J."/>
            <person name="Haridas S."/>
            <person name="Hughes K."/>
            <person name="Justo A."/>
            <person name="Karasinski D."/>
            <person name="Kautmanova I."/>
            <person name="Kiss B."/>
            <person name="Kocsube S."/>
            <person name="Kotiranta H."/>
            <person name="LaButti K.M."/>
            <person name="Lechner B.E."/>
            <person name="Liimatainen K."/>
            <person name="Lipzen A."/>
            <person name="Lukacs Z."/>
            <person name="Mihaltcheva S."/>
            <person name="Morgado L.N."/>
            <person name="Niskanen T."/>
            <person name="Noordeloos M.E."/>
            <person name="Ohm R.A."/>
            <person name="Ortiz-Santana B."/>
            <person name="Ovrebo C."/>
            <person name="Racz N."/>
            <person name="Riley R."/>
            <person name="Savchenko A."/>
            <person name="Shiryaev A."/>
            <person name="Soop K."/>
            <person name="Spirin V."/>
            <person name="Szebenyi C."/>
            <person name="Tomsovsky M."/>
            <person name="Tulloss R.E."/>
            <person name="Uehling J."/>
            <person name="Grigoriev I.V."/>
            <person name="Vagvolgyi C."/>
            <person name="Papp T."/>
            <person name="Martin F.M."/>
            <person name="Miettinen O."/>
            <person name="Hibbett D.S."/>
            <person name="Nagy L.G."/>
        </authorList>
    </citation>
    <scope>NUCLEOTIDE SEQUENCE [LARGE SCALE GENOMIC DNA]</scope>
    <source>
        <strain evidence="2 3">CBS 166.37</strain>
    </source>
</reference>
<dbReference type="GO" id="GO:0051118">
    <property type="term" value="F:glucan endo-1,3-alpha-glucosidase activity"/>
    <property type="evidence" value="ECO:0007669"/>
    <property type="project" value="InterPro"/>
</dbReference>
<sequence>MRIRRLLPLVCLLHLIPVIIAQDAPSNLVVAHFMVGNTYPYTVDDWTQDFQLAASKGIDAFALNIGRDPWEPDRIADAFKAMAMIMAQPNSPLLPTPSFRLFLSFDMSSLPCGSPSDADTIRSLIRAYAVHPAYLLFQGRPVLSTFGGEYCNFGTGSLDAGWASVIRNGVLNGVGGPMGGKEVVFLPAFFIDPGVVGGLAADGAFSWNSAWPMGNYPIDAQDTDAMYLGNLTGKIYMAGVSPWFFTHYGPSTYNKNWIYRSEDHLLSRRFQALITNRARIPIAQIITWNDYGESHYIGPVKGAQPGSQAWVDGFDHQGWLDMIQHYIYAFKYGVYPTIEKDRLFIWGRLFPASADAPSDPIGRPDHHDWAMDRFEILLHLTAPADLSISCGPSNTGGSFPAGISKLSLDVSQNAMTAIDSCQVTTLLMRNGQTVINYVPAGMQWKRQVEGGKGYNFNAFVGASPA</sequence>
<evidence type="ECO:0000256" key="1">
    <source>
        <dbReference type="SAM" id="SignalP"/>
    </source>
</evidence>
<feature type="chain" id="PRO_5022818027" evidence="1">
    <location>
        <begin position="22"/>
        <end position="465"/>
    </location>
</feature>
<keyword evidence="2" id="KW-0378">Hydrolase</keyword>
<evidence type="ECO:0000313" key="3">
    <source>
        <dbReference type="Proteomes" id="UP000308652"/>
    </source>
</evidence>
<keyword evidence="1" id="KW-0732">Signal</keyword>
<dbReference type="STRING" id="68775.A0A5C3LQP2"/>
<dbReference type="Pfam" id="PF03659">
    <property type="entry name" value="Glyco_hydro_71"/>
    <property type="match status" value="1"/>
</dbReference>
<proteinExistence type="predicted"/>
<gene>
    <name evidence="2" type="ORF">BDQ12DRAFT_656555</name>
</gene>
<dbReference type="AlphaFoldDB" id="A0A5C3LQP2"/>
<dbReference type="Proteomes" id="UP000308652">
    <property type="component" value="Unassembled WGS sequence"/>
</dbReference>
<feature type="signal peptide" evidence="1">
    <location>
        <begin position="1"/>
        <end position="21"/>
    </location>
</feature>